<comment type="caution">
    <text evidence="1">The sequence shown here is derived from an EMBL/GenBank/DDBJ whole genome shotgun (WGS) entry which is preliminary data.</text>
</comment>
<accession>A0A6I4P0B2</accession>
<sequence>MTKFLISFPSSAMALDSPEEWAAAGVDSRAVIQAAKDAGVYVFGGGIDEAVAPVRVAADGTVTAGTYPETERLEGGYTILELPSREVAFEWAAKIAAACRCEQEVREFMYDPMS</sequence>
<dbReference type="Proteomes" id="UP000438182">
    <property type="component" value="Unassembled WGS sequence"/>
</dbReference>
<dbReference type="RefSeq" id="WP_160426645.1">
    <property type="nucleotide sequence ID" value="NZ_WSTA01000092.1"/>
</dbReference>
<reference evidence="1 2" key="1">
    <citation type="submission" date="2019-12" db="EMBL/GenBank/DDBJ databases">
        <authorList>
            <person name="Kim Y.S."/>
        </authorList>
    </citation>
    <scope>NUCLEOTIDE SEQUENCE [LARGE SCALE GENOMIC DNA]</scope>
    <source>
        <strain evidence="1 2">MMS17-SY077</strain>
    </source>
</reference>
<organism evidence="1 2">
    <name type="scientific">Agromyces seonyuensis</name>
    <dbReference type="NCBI Taxonomy" id="2662446"/>
    <lineage>
        <taxon>Bacteria</taxon>
        <taxon>Bacillati</taxon>
        <taxon>Actinomycetota</taxon>
        <taxon>Actinomycetes</taxon>
        <taxon>Micrococcales</taxon>
        <taxon>Microbacteriaceae</taxon>
        <taxon>Agromyces</taxon>
    </lineage>
</organism>
<name>A0A6I4P0B2_9MICO</name>
<gene>
    <name evidence="1" type="ORF">GB864_15695</name>
</gene>
<dbReference type="Gene3D" id="3.30.70.1060">
    <property type="entry name" value="Dimeric alpha+beta barrel"/>
    <property type="match status" value="1"/>
</dbReference>
<evidence type="ECO:0000313" key="2">
    <source>
        <dbReference type="Proteomes" id="UP000438182"/>
    </source>
</evidence>
<keyword evidence="2" id="KW-1185">Reference proteome</keyword>
<dbReference type="SUPFAM" id="SSF54909">
    <property type="entry name" value="Dimeric alpha+beta barrel"/>
    <property type="match status" value="1"/>
</dbReference>
<dbReference type="EMBL" id="WSTA01000092">
    <property type="protein sequence ID" value="MWB99990.1"/>
    <property type="molecule type" value="Genomic_DNA"/>
</dbReference>
<dbReference type="InterPro" id="IPR011008">
    <property type="entry name" value="Dimeric_a/b-barrel"/>
</dbReference>
<proteinExistence type="predicted"/>
<dbReference type="AlphaFoldDB" id="A0A6I4P0B2"/>
<evidence type="ECO:0000313" key="1">
    <source>
        <dbReference type="EMBL" id="MWB99990.1"/>
    </source>
</evidence>
<protein>
    <submittedName>
        <fullName evidence="1">Transcription initiation protein</fullName>
    </submittedName>
</protein>